<evidence type="ECO:0000256" key="6">
    <source>
        <dbReference type="RuleBase" id="RU364052"/>
    </source>
</evidence>
<evidence type="ECO:0000256" key="3">
    <source>
        <dbReference type="ARBA" id="ARBA00022827"/>
    </source>
</evidence>
<keyword evidence="4 6" id="KW-0560">Oxidoreductase</keyword>
<dbReference type="InterPro" id="IPR036188">
    <property type="entry name" value="FAD/NAD-bd_sf"/>
</dbReference>
<dbReference type="SUPFAM" id="SSF51905">
    <property type="entry name" value="FAD/NAD(P)-binding domain"/>
    <property type="match status" value="1"/>
</dbReference>
<comment type="catalytic activity">
    <reaction evidence="6">
        <text>coproporphyrinogen III + 3 O2 = coproporphyrin III + 3 H2O2</text>
        <dbReference type="Rhea" id="RHEA:43436"/>
        <dbReference type="ChEBI" id="CHEBI:15379"/>
        <dbReference type="ChEBI" id="CHEBI:16240"/>
        <dbReference type="ChEBI" id="CHEBI:57309"/>
        <dbReference type="ChEBI" id="CHEBI:131725"/>
        <dbReference type="EC" id="1.3.3.15"/>
    </reaction>
</comment>
<dbReference type="NCBIfam" id="TIGR00562">
    <property type="entry name" value="proto_IX_ox"/>
    <property type="match status" value="1"/>
</dbReference>
<dbReference type="GO" id="GO:0004729">
    <property type="term" value="F:oxygen-dependent protoporphyrinogen oxidase activity"/>
    <property type="evidence" value="ECO:0007669"/>
    <property type="project" value="UniProtKB-UniRule"/>
</dbReference>
<dbReference type="EC" id="1.3.3.15" evidence="6"/>
<evidence type="ECO:0000256" key="5">
    <source>
        <dbReference type="ARBA" id="ARBA00023133"/>
    </source>
</evidence>
<sequence length="462" mass="52235">MTKTIVVIGAGISGLTTAYLLSKRGFNIRILERKSEVGGSIESIKENGFLFDRGPNSALETTPLISQLVEELNLKDELLYANKAANKRYILRNNELHALPMSPPALIKTKLFSAKAKLRLLTEPFIGRSEDGYYQSLAEFVRRRLGQEFLDYAINPFVAGVYAGKPEELSVKSAFPKLYALEEKFGGLIIGTIRSIRERKKRAEKSKQSARMLSFKSGMISLPKAIANYFADKLILSAEVISVDKTAEGFIVSYRHSGIDEAIVCDAVLSTVPSYVAGNLFSKFDKKFKVHSDEIYYPPVLVYFLAYEKKNIGQTLDGFGFLIPEKENKSFLGALWSSVIFPYRADNNFATFTLFIGGSRYPDFVKEDRNKLLEKVRKEFEQLMKIKSDPVFSAYRFWEKAIPQYNIGYIEHERFFDEFEKQNPGLFISGNFRGGISVGDCIKNAELVANKICVQFTMHNVQ</sequence>
<dbReference type="PANTHER" id="PTHR42923:SF3">
    <property type="entry name" value="PROTOPORPHYRINOGEN OXIDASE"/>
    <property type="match status" value="1"/>
</dbReference>
<evidence type="ECO:0000256" key="2">
    <source>
        <dbReference type="ARBA" id="ARBA00022630"/>
    </source>
</evidence>
<comment type="subcellular location">
    <subcellularLocation>
        <location evidence="6">Cytoplasm</location>
    </subcellularLocation>
</comment>
<comment type="cofactor">
    <cofactor evidence="1 6">
        <name>FAD</name>
        <dbReference type="ChEBI" id="CHEBI:57692"/>
    </cofactor>
</comment>
<dbReference type="STRING" id="945713.IALB_0230"/>
<dbReference type="eggNOG" id="COG1232">
    <property type="taxonomic scope" value="Bacteria"/>
</dbReference>
<dbReference type="AlphaFoldDB" id="I0AG35"/>
<accession>I0AG35</accession>
<comment type="similarity">
    <text evidence="6">Belongs to the protoporphyrinogen/coproporphyrinogen oxidase family. Coproporphyrinogen III oxidase subfamily.</text>
</comment>
<keyword evidence="5 6" id="KW-0350">Heme biosynthesis</keyword>
<comment type="function">
    <text evidence="6">Involved in coproporphyrin-dependent heme b biosynthesis. Catalyzes the oxidation of coproporphyrinogen III to coproporphyrin III.</text>
</comment>
<comment type="pathway">
    <text evidence="6">Porphyrin-containing compound metabolism; protoheme biosynthesis.</text>
</comment>
<dbReference type="OrthoDB" id="9805195at2"/>
<dbReference type="EMBL" id="CP003418">
    <property type="protein sequence ID" value="AFH47942.1"/>
    <property type="molecule type" value="Genomic_DNA"/>
</dbReference>
<dbReference type="InterPro" id="IPR050464">
    <property type="entry name" value="Zeta_carotene_desat/Oxidored"/>
</dbReference>
<keyword evidence="2 6" id="KW-0285">Flavoprotein</keyword>
<organism evidence="8 9">
    <name type="scientific">Ignavibacterium album (strain DSM 19864 / JCM 16511 / NBRC 101810 / Mat9-16)</name>
    <dbReference type="NCBI Taxonomy" id="945713"/>
    <lineage>
        <taxon>Bacteria</taxon>
        <taxon>Pseudomonadati</taxon>
        <taxon>Ignavibacteriota</taxon>
        <taxon>Ignavibacteria</taxon>
        <taxon>Ignavibacteriales</taxon>
        <taxon>Ignavibacteriaceae</taxon>
        <taxon>Ignavibacterium</taxon>
    </lineage>
</organism>
<reference evidence="8 9" key="1">
    <citation type="journal article" date="2012" name="Front. Microbiol.">
        <title>Complete genome of Ignavibacterium album, a metabolically versatile, flagellated, facultative anaerobe from the phylum Chlorobi.</title>
        <authorList>
            <person name="Liu Z."/>
            <person name="Frigaard N.-U."/>
            <person name="Vogl K."/>
            <person name="Iino T."/>
            <person name="Ohkuma M."/>
            <person name="Overmann J."/>
            <person name="Bryant D.A."/>
        </authorList>
    </citation>
    <scope>NUCLEOTIDE SEQUENCE [LARGE SCALE GENOMIC DNA]</scope>
    <source>
        <strain evidence="9">DSM 19864 / JCM 16511 / NBRC 101810 / Mat9-16</strain>
    </source>
</reference>
<dbReference type="HOGENOM" id="CLU_009629_3_0_10"/>
<evidence type="ECO:0000256" key="4">
    <source>
        <dbReference type="ARBA" id="ARBA00023002"/>
    </source>
</evidence>
<proteinExistence type="inferred from homology"/>
<evidence type="ECO:0000313" key="8">
    <source>
        <dbReference type="EMBL" id="AFH47942.1"/>
    </source>
</evidence>
<keyword evidence="3 6" id="KW-0274">FAD</keyword>
<dbReference type="Gene3D" id="3.50.50.60">
    <property type="entry name" value="FAD/NAD(P)-binding domain"/>
    <property type="match status" value="1"/>
</dbReference>
<dbReference type="GO" id="GO:0005737">
    <property type="term" value="C:cytoplasm"/>
    <property type="evidence" value="ECO:0007669"/>
    <property type="project" value="UniProtKB-SubCell"/>
</dbReference>
<evidence type="ECO:0000256" key="1">
    <source>
        <dbReference type="ARBA" id="ARBA00001974"/>
    </source>
</evidence>
<dbReference type="RefSeq" id="WP_014559101.1">
    <property type="nucleotide sequence ID" value="NC_017464.1"/>
</dbReference>
<protein>
    <recommendedName>
        <fullName evidence="6">Coproporphyrinogen III oxidase</fullName>
        <ecNumber evidence="6">1.3.3.15</ecNumber>
    </recommendedName>
</protein>
<feature type="domain" description="Amine oxidase" evidence="7">
    <location>
        <begin position="12"/>
        <end position="452"/>
    </location>
</feature>
<dbReference type="GO" id="GO:0006783">
    <property type="term" value="P:heme biosynthetic process"/>
    <property type="evidence" value="ECO:0007669"/>
    <property type="project" value="UniProtKB-UniRule"/>
</dbReference>
<dbReference type="KEGG" id="ial:IALB_0230"/>
<dbReference type="PANTHER" id="PTHR42923">
    <property type="entry name" value="PROTOPORPHYRINOGEN OXIDASE"/>
    <property type="match status" value="1"/>
</dbReference>
<dbReference type="PATRIC" id="fig|945713.3.peg.229"/>
<keyword evidence="9" id="KW-1185">Reference proteome</keyword>
<dbReference type="InterPro" id="IPR004572">
    <property type="entry name" value="Protoporphyrinogen_oxidase"/>
</dbReference>
<evidence type="ECO:0000313" key="9">
    <source>
        <dbReference type="Proteomes" id="UP000007394"/>
    </source>
</evidence>
<dbReference type="InterPro" id="IPR002937">
    <property type="entry name" value="Amino_oxidase"/>
</dbReference>
<dbReference type="SUPFAM" id="SSF54373">
    <property type="entry name" value="FAD-linked reductases, C-terminal domain"/>
    <property type="match status" value="1"/>
</dbReference>
<keyword evidence="6" id="KW-0963">Cytoplasm</keyword>
<dbReference type="Pfam" id="PF01593">
    <property type="entry name" value="Amino_oxidase"/>
    <property type="match status" value="1"/>
</dbReference>
<evidence type="ECO:0000259" key="7">
    <source>
        <dbReference type="Pfam" id="PF01593"/>
    </source>
</evidence>
<gene>
    <name evidence="8" type="primary">hemY</name>
    <name evidence="8" type="ordered locus">IALB_0230</name>
</gene>
<dbReference type="Gene3D" id="3.90.660.20">
    <property type="entry name" value="Protoporphyrinogen oxidase, mitochondrial, domain 2"/>
    <property type="match status" value="1"/>
</dbReference>
<dbReference type="Proteomes" id="UP000007394">
    <property type="component" value="Chromosome"/>
</dbReference>
<dbReference type="UniPathway" id="UPA00252"/>
<dbReference type="Gene3D" id="1.10.3110.10">
    <property type="entry name" value="protoporphyrinogen ix oxidase, domain 3"/>
    <property type="match status" value="1"/>
</dbReference>
<name>I0AG35_IGNAJ</name>